<dbReference type="NCBIfam" id="TIGR01575">
    <property type="entry name" value="rimI"/>
    <property type="match status" value="1"/>
</dbReference>
<evidence type="ECO:0000259" key="6">
    <source>
        <dbReference type="PROSITE" id="PS51186"/>
    </source>
</evidence>
<dbReference type="Gene3D" id="3.40.630.30">
    <property type="match status" value="1"/>
</dbReference>
<evidence type="ECO:0000313" key="8">
    <source>
        <dbReference type="Proteomes" id="UP000195043"/>
    </source>
</evidence>
<dbReference type="OrthoDB" id="9794566at2"/>
<dbReference type="GO" id="GO:0005737">
    <property type="term" value="C:cytoplasm"/>
    <property type="evidence" value="ECO:0007669"/>
    <property type="project" value="UniProtKB-SubCell"/>
</dbReference>
<feature type="domain" description="N-acetyltransferase" evidence="6">
    <location>
        <begin position="1"/>
        <end position="149"/>
    </location>
</feature>
<proteinExistence type="inferred from homology"/>
<comment type="catalytic activity">
    <reaction evidence="5">
        <text>N-terminal L-alanyl-[ribosomal protein bS18] + acetyl-CoA = N-terminal N(alpha)-acetyl-L-alanyl-[ribosomal protein bS18] + CoA + H(+)</text>
        <dbReference type="Rhea" id="RHEA:43756"/>
        <dbReference type="Rhea" id="RHEA-COMP:10676"/>
        <dbReference type="Rhea" id="RHEA-COMP:10677"/>
        <dbReference type="ChEBI" id="CHEBI:15378"/>
        <dbReference type="ChEBI" id="CHEBI:57287"/>
        <dbReference type="ChEBI" id="CHEBI:57288"/>
        <dbReference type="ChEBI" id="CHEBI:64718"/>
        <dbReference type="ChEBI" id="CHEBI:83683"/>
        <dbReference type="EC" id="2.3.1.266"/>
    </reaction>
</comment>
<evidence type="ECO:0000256" key="1">
    <source>
        <dbReference type="ARBA" id="ARBA00005395"/>
    </source>
</evidence>
<dbReference type="Pfam" id="PF00583">
    <property type="entry name" value="Acetyltransf_1"/>
    <property type="match status" value="1"/>
</dbReference>
<dbReference type="GO" id="GO:0008999">
    <property type="term" value="F:protein-N-terminal-alanine acetyltransferase activity"/>
    <property type="evidence" value="ECO:0007669"/>
    <property type="project" value="UniProtKB-EC"/>
</dbReference>
<dbReference type="InterPro" id="IPR050680">
    <property type="entry name" value="YpeA/RimI_acetyltransf"/>
</dbReference>
<name>A0A242A7L1_9ENTE</name>
<organism evidence="7 8">
    <name type="scientific">Candidatus Enterococcus testudinis</name>
    <dbReference type="NCBI Taxonomy" id="1834191"/>
    <lineage>
        <taxon>Bacteria</taxon>
        <taxon>Bacillati</taxon>
        <taxon>Bacillota</taxon>
        <taxon>Bacilli</taxon>
        <taxon>Lactobacillales</taxon>
        <taxon>Enterococcaceae</taxon>
        <taxon>Enterococcus</taxon>
    </lineage>
</organism>
<dbReference type="InterPro" id="IPR006464">
    <property type="entry name" value="AcTrfase_RimI/Ard1"/>
</dbReference>
<gene>
    <name evidence="7" type="ORF">A5886_002105</name>
</gene>
<reference evidence="7 8" key="1">
    <citation type="submission" date="2017-05" db="EMBL/GenBank/DDBJ databases">
        <title>The Genome Sequence of Enterococcus sp. 8G7_MSG3316.</title>
        <authorList>
            <consortium name="The Broad Institute Genomics Platform"/>
            <consortium name="The Broad Institute Genomic Center for Infectious Diseases"/>
            <person name="Earl A."/>
            <person name="Manson A."/>
            <person name="Schwartman J."/>
            <person name="Gilmore M."/>
            <person name="Abouelleil A."/>
            <person name="Cao P."/>
            <person name="Chapman S."/>
            <person name="Cusick C."/>
            <person name="Shea T."/>
            <person name="Young S."/>
            <person name="Neafsey D."/>
            <person name="Nusbaum C."/>
            <person name="Birren B."/>
        </authorList>
    </citation>
    <scope>NUCLEOTIDE SEQUENCE [LARGE SCALE GENOMIC DNA]</scope>
    <source>
        <strain evidence="7 8">8G7_MSG3316</strain>
    </source>
</reference>
<dbReference type="EMBL" id="NGKU01000001">
    <property type="protein sequence ID" value="OTN77025.1"/>
    <property type="molecule type" value="Genomic_DNA"/>
</dbReference>
<dbReference type="EC" id="2.3.1.266" evidence="5"/>
<dbReference type="SUPFAM" id="SSF55729">
    <property type="entry name" value="Acyl-CoA N-acyltransferases (Nat)"/>
    <property type="match status" value="1"/>
</dbReference>
<dbReference type="STRING" id="1834191.A5886_002105"/>
<sequence length="153" mass="16986">MDKQLNTNPSAEAVWALANASYPTGSPWQVAQFEEDLNNPLSHYLIKESGQPAALVAFLSYQQVLDEAELFNIAVDPTYQGRGLAKALLRSFFSAVEAAGGTRIFLEVRASNLHAQALYLRTGFVIIGRRKNYYQHPEEDALIMEKKVGGQIK</sequence>
<comment type="subcellular location">
    <subcellularLocation>
        <location evidence="5">Cytoplasm</location>
    </subcellularLocation>
</comment>
<keyword evidence="2 5" id="KW-0963">Cytoplasm</keyword>
<accession>A0A242A7L1</accession>
<keyword evidence="4" id="KW-0012">Acyltransferase</keyword>
<dbReference type="PANTHER" id="PTHR43420">
    <property type="entry name" value="ACETYLTRANSFERASE"/>
    <property type="match status" value="1"/>
</dbReference>
<keyword evidence="3 7" id="KW-0808">Transferase</keyword>
<dbReference type="PROSITE" id="PS51186">
    <property type="entry name" value="GNAT"/>
    <property type="match status" value="1"/>
</dbReference>
<evidence type="ECO:0000256" key="4">
    <source>
        <dbReference type="ARBA" id="ARBA00023315"/>
    </source>
</evidence>
<evidence type="ECO:0000256" key="2">
    <source>
        <dbReference type="ARBA" id="ARBA00022490"/>
    </source>
</evidence>
<comment type="similarity">
    <text evidence="1 5">Belongs to the acetyltransferase family. RimI subfamily.</text>
</comment>
<dbReference type="AlphaFoldDB" id="A0A242A7L1"/>
<dbReference type="InterPro" id="IPR000182">
    <property type="entry name" value="GNAT_dom"/>
</dbReference>
<dbReference type="InterPro" id="IPR016181">
    <property type="entry name" value="Acyl_CoA_acyltransferase"/>
</dbReference>
<comment type="caution">
    <text evidence="7">The sequence shown here is derived from an EMBL/GenBank/DDBJ whole genome shotgun (WGS) entry which is preliminary data.</text>
</comment>
<comment type="function">
    <text evidence="5">Acetylates the N-terminal alanine of ribosomal protein bS18.</text>
</comment>
<dbReference type="RefSeq" id="WP_086275097.1">
    <property type="nucleotide sequence ID" value="NZ_NGKU01000001.1"/>
</dbReference>
<protein>
    <recommendedName>
        <fullName evidence="5">[Ribosomal protein bS18]-alanine N-acetyltransferase</fullName>
        <ecNumber evidence="5">2.3.1.266</ecNumber>
    </recommendedName>
</protein>
<dbReference type="PANTHER" id="PTHR43420:SF44">
    <property type="entry name" value="ACETYLTRANSFERASE YPEA"/>
    <property type="match status" value="1"/>
</dbReference>
<evidence type="ECO:0000256" key="5">
    <source>
        <dbReference type="RuleBase" id="RU363094"/>
    </source>
</evidence>
<dbReference type="CDD" id="cd04301">
    <property type="entry name" value="NAT_SF"/>
    <property type="match status" value="1"/>
</dbReference>
<evidence type="ECO:0000313" key="7">
    <source>
        <dbReference type="EMBL" id="OTN77025.1"/>
    </source>
</evidence>
<keyword evidence="8" id="KW-1185">Reference proteome</keyword>
<dbReference type="Proteomes" id="UP000195043">
    <property type="component" value="Unassembled WGS sequence"/>
</dbReference>
<evidence type="ECO:0000256" key="3">
    <source>
        <dbReference type="ARBA" id="ARBA00022679"/>
    </source>
</evidence>